<dbReference type="AlphaFoldDB" id="A0A397TRN3"/>
<protein>
    <submittedName>
        <fullName evidence="3">Uncharacterized protein</fullName>
    </submittedName>
</protein>
<keyword evidence="4" id="KW-1185">Reference proteome</keyword>
<gene>
    <name evidence="3" type="ORF">C1645_800671</name>
</gene>
<feature type="transmembrane region" description="Helical" evidence="2">
    <location>
        <begin position="214"/>
        <end position="235"/>
    </location>
</feature>
<keyword evidence="2" id="KW-0812">Transmembrane</keyword>
<keyword evidence="2" id="KW-1133">Transmembrane helix</keyword>
<reference evidence="3 4" key="1">
    <citation type="submission" date="2018-06" db="EMBL/GenBank/DDBJ databases">
        <title>Comparative genomics reveals the genomic features of Rhizophagus irregularis, R. cerebriforme, R. diaphanum and Gigaspora rosea, and their symbiotic lifestyle signature.</title>
        <authorList>
            <person name="Morin E."/>
            <person name="San Clemente H."/>
            <person name="Chen E.C.H."/>
            <person name="De La Providencia I."/>
            <person name="Hainaut M."/>
            <person name="Kuo A."/>
            <person name="Kohler A."/>
            <person name="Murat C."/>
            <person name="Tang N."/>
            <person name="Roy S."/>
            <person name="Loubradou J."/>
            <person name="Henrissat B."/>
            <person name="Grigoriev I.V."/>
            <person name="Corradi N."/>
            <person name="Roux C."/>
            <person name="Martin F.M."/>
        </authorList>
    </citation>
    <scope>NUCLEOTIDE SEQUENCE [LARGE SCALE GENOMIC DNA]</scope>
    <source>
        <strain evidence="3 4">DAOM 227022</strain>
    </source>
</reference>
<dbReference type="Proteomes" id="UP000265703">
    <property type="component" value="Unassembled WGS sequence"/>
</dbReference>
<proteinExistence type="predicted"/>
<dbReference type="EMBL" id="QKYT01000005">
    <property type="protein sequence ID" value="RIA99295.1"/>
    <property type="molecule type" value="Genomic_DNA"/>
</dbReference>
<name>A0A397TRN3_9GLOM</name>
<evidence type="ECO:0000256" key="2">
    <source>
        <dbReference type="SAM" id="Phobius"/>
    </source>
</evidence>
<evidence type="ECO:0000313" key="4">
    <source>
        <dbReference type="Proteomes" id="UP000265703"/>
    </source>
</evidence>
<organism evidence="3 4">
    <name type="scientific">Glomus cerebriforme</name>
    <dbReference type="NCBI Taxonomy" id="658196"/>
    <lineage>
        <taxon>Eukaryota</taxon>
        <taxon>Fungi</taxon>
        <taxon>Fungi incertae sedis</taxon>
        <taxon>Mucoromycota</taxon>
        <taxon>Glomeromycotina</taxon>
        <taxon>Glomeromycetes</taxon>
        <taxon>Glomerales</taxon>
        <taxon>Glomeraceae</taxon>
        <taxon>Glomus</taxon>
    </lineage>
</organism>
<dbReference type="OrthoDB" id="2444199at2759"/>
<keyword evidence="2" id="KW-0472">Membrane</keyword>
<evidence type="ECO:0000256" key="1">
    <source>
        <dbReference type="SAM" id="MobiDB-lite"/>
    </source>
</evidence>
<feature type="compositionally biased region" description="Polar residues" evidence="1">
    <location>
        <begin position="368"/>
        <end position="405"/>
    </location>
</feature>
<evidence type="ECO:0000313" key="3">
    <source>
        <dbReference type="EMBL" id="RIA99295.1"/>
    </source>
</evidence>
<sequence>MNLAEFFRGYRRSEPTILYGLKLFMMIILIACLTGYLAIVIIDVNQDAPIIMSSFTNINTIRPPNFIFKSSYNFTLNCLEGYNKINDTSTSTLVNCDLDLTQPSEKLGPDQLYFGFYQPAQNVLFNKVEKSDHYSSLIGVTLGLVIIDNNYAPGALQPEILAFDSEYDPFSESVKENRFNEFATPEYIETTSQILKFNDSIIGMNTYALPLNQYLGGLGLMGGAWGLAAAIYTLLFGADALRPWGIIQLYCCGFSRITQNKLKKTLPMIPFYDTSYSDTKNQNDLSLAELQSRIVSLELFLQDYVVDVNYLNSVRDKSIRSRATWNRTDNQVLHNTIGRFDNLNTNSMYSTVAQQKQEDLMISPPPNYTQNSTVSIQSNQSDTDNTLYNDNQGQPNTLEIQPEQQ</sequence>
<accession>A0A397TRN3</accession>
<comment type="caution">
    <text evidence="3">The sequence shown here is derived from an EMBL/GenBank/DDBJ whole genome shotgun (WGS) entry which is preliminary data.</text>
</comment>
<feature type="region of interest" description="Disordered" evidence="1">
    <location>
        <begin position="361"/>
        <end position="405"/>
    </location>
</feature>
<feature type="transmembrane region" description="Helical" evidence="2">
    <location>
        <begin position="21"/>
        <end position="42"/>
    </location>
</feature>